<keyword evidence="2" id="KW-1185">Reference proteome</keyword>
<proteinExistence type="predicted"/>
<dbReference type="EMBL" id="JACCBB010000001">
    <property type="protein sequence ID" value="NYD24667.1"/>
    <property type="molecule type" value="Genomic_DNA"/>
</dbReference>
<name>A0A7Y9J2V2_9ACTN</name>
<evidence type="ECO:0000313" key="2">
    <source>
        <dbReference type="Proteomes" id="UP000521922"/>
    </source>
</evidence>
<sequence length="218" mass="23379">MSGFPGSPRTTRGGLVMLSTGSGAIERVVVLQYNPDLVTRTLQPQAATGDPGDRLDALRLKGAPVETIKLDVEIDAADQLELPAQNPRAVRQGIGPELAALETTIFPRADVVQRNMSLAATGALEIAPVEAPLTLFVWSEHRIVPVRVTDLSISEEAFDPALNPVRARVGLGLRVLTANDLRLGHRGAGIYMAYHRSREQMAATVPGALTQLGIRRIP</sequence>
<reference evidence="1 2" key="1">
    <citation type="submission" date="2020-07" db="EMBL/GenBank/DDBJ databases">
        <title>Sequencing the genomes of 1000 actinobacteria strains.</title>
        <authorList>
            <person name="Klenk H.-P."/>
        </authorList>
    </citation>
    <scope>NUCLEOTIDE SEQUENCE [LARGE SCALE GENOMIC DNA]</scope>
    <source>
        <strain evidence="1 2">DSM 7487</strain>
    </source>
</reference>
<dbReference type="AlphaFoldDB" id="A0A7Y9J2V2"/>
<accession>A0A7Y9J2V2</accession>
<dbReference type="RefSeq" id="WP_179755209.1">
    <property type="nucleotide sequence ID" value="NZ_BAAAGN010000013.1"/>
</dbReference>
<gene>
    <name evidence="1" type="ORF">BJ968_004207</name>
</gene>
<protein>
    <submittedName>
        <fullName evidence="1">Uncharacterized protein</fullName>
    </submittedName>
</protein>
<evidence type="ECO:0000313" key="1">
    <source>
        <dbReference type="EMBL" id="NYD24667.1"/>
    </source>
</evidence>
<comment type="caution">
    <text evidence="1">The sequence shown here is derived from an EMBL/GenBank/DDBJ whole genome shotgun (WGS) entry which is preliminary data.</text>
</comment>
<dbReference type="Proteomes" id="UP000521922">
    <property type="component" value="Unassembled WGS sequence"/>
</dbReference>
<organism evidence="1 2">
    <name type="scientific">Kineococcus aurantiacus</name>
    <dbReference type="NCBI Taxonomy" id="37633"/>
    <lineage>
        <taxon>Bacteria</taxon>
        <taxon>Bacillati</taxon>
        <taxon>Actinomycetota</taxon>
        <taxon>Actinomycetes</taxon>
        <taxon>Kineosporiales</taxon>
        <taxon>Kineosporiaceae</taxon>
        <taxon>Kineococcus</taxon>
    </lineage>
</organism>